<dbReference type="InterPro" id="IPR050564">
    <property type="entry name" value="F420-G6PD/mer"/>
</dbReference>
<evidence type="ECO:0000313" key="3">
    <source>
        <dbReference type="EMBL" id="GMA33416.1"/>
    </source>
</evidence>
<proteinExistence type="predicted"/>
<keyword evidence="1" id="KW-0560">Oxidoreductase</keyword>
<dbReference type="Pfam" id="PF00296">
    <property type="entry name" value="Bac_luciferase"/>
    <property type="match status" value="1"/>
</dbReference>
<name>A0AA38CUI0_9MICO</name>
<dbReference type="InterPro" id="IPR036661">
    <property type="entry name" value="Luciferase-like_sf"/>
</dbReference>
<comment type="caution">
    <text evidence="3">The sequence shown here is derived from an EMBL/GenBank/DDBJ whole genome shotgun (WGS) entry which is preliminary data.</text>
</comment>
<feature type="domain" description="Luciferase-like" evidence="2">
    <location>
        <begin position="13"/>
        <end position="230"/>
    </location>
</feature>
<dbReference type="Proteomes" id="UP001157161">
    <property type="component" value="Unassembled WGS sequence"/>
</dbReference>
<dbReference type="AlphaFoldDB" id="A0AA38CUI0"/>
<protein>
    <recommendedName>
        <fullName evidence="2">Luciferase-like domain-containing protein</fullName>
    </recommendedName>
</protein>
<dbReference type="InterPro" id="IPR011251">
    <property type="entry name" value="Luciferase-like_dom"/>
</dbReference>
<gene>
    <name evidence="3" type="ORF">GCM10025875_34080</name>
</gene>
<dbReference type="PANTHER" id="PTHR43244:SF1">
    <property type="entry name" value="5,10-METHYLENETETRAHYDROMETHANOPTERIN REDUCTASE"/>
    <property type="match status" value="1"/>
</dbReference>
<dbReference type="GO" id="GO:0016705">
    <property type="term" value="F:oxidoreductase activity, acting on paired donors, with incorporation or reduction of molecular oxygen"/>
    <property type="evidence" value="ECO:0007669"/>
    <property type="project" value="InterPro"/>
</dbReference>
<keyword evidence="4" id="KW-1185">Reference proteome</keyword>
<accession>A0AA38CUI0</accession>
<reference evidence="3" key="2">
    <citation type="submission" date="2023-02" db="EMBL/GenBank/DDBJ databases">
        <authorList>
            <person name="Sun Q."/>
            <person name="Mori K."/>
        </authorList>
    </citation>
    <scope>NUCLEOTIDE SEQUENCE</scope>
    <source>
        <strain evidence="3">NBRC 112290</strain>
    </source>
</reference>
<evidence type="ECO:0000313" key="4">
    <source>
        <dbReference type="Proteomes" id="UP001157161"/>
    </source>
</evidence>
<organism evidence="3 4">
    <name type="scientific">Litorihabitans aurantiacus</name>
    <dbReference type="NCBI Taxonomy" id="1930061"/>
    <lineage>
        <taxon>Bacteria</taxon>
        <taxon>Bacillati</taxon>
        <taxon>Actinomycetota</taxon>
        <taxon>Actinomycetes</taxon>
        <taxon>Micrococcales</taxon>
        <taxon>Beutenbergiaceae</taxon>
        <taxon>Litorihabitans</taxon>
    </lineage>
</organism>
<dbReference type="Gene3D" id="3.20.20.30">
    <property type="entry name" value="Luciferase-like domain"/>
    <property type="match status" value="1"/>
</dbReference>
<dbReference type="RefSeq" id="WP_284252238.1">
    <property type="nucleotide sequence ID" value="NZ_BSUM01000001.1"/>
</dbReference>
<sequence>MKHDLVLSTFGGDARAIVEAAVRAAGEGYDGVWVFDHLSSLASPGAPGEGAARDPFVLLGAIAARTSRLRIGTLVANIHNRHPVQLALALDTLGQLAPGRVVAGIGAGAGPGSPFAREDAAVGRTVRPAARRRELLVEHVAALDAIWRGEDATGSVATHGLSGVVVGPRPPVVIGGSTRATLELATRIADGANITGASGPALAERVAQVRAAAAQRPDGGAGFELSVFVPRSPAEIEATGGVAALELPDGVDRLTFLVRP</sequence>
<reference evidence="3" key="1">
    <citation type="journal article" date="2014" name="Int. J. Syst. Evol. Microbiol.">
        <title>Complete genome sequence of Corynebacterium casei LMG S-19264T (=DSM 44701T), isolated from a smear-ripened cheese.</title>
        <authorList>
            <consortium name="US DOE Joint Genome Institute (JGI-PGF)"/>
            <person name="Walter F."/>
            <person name="Albersmeier A."/>
            <person name="Kalinowski J."/>
            <person name="Ruckert C."/>
        </authorList>
    </citation>
    <scope>NUCLEOTIDE SEQUENCE</scope>
    <source>
        <strain evidence="3">NBRC 112290</strain>
    </source>
</reference>
<evidence type="ECO:0000259" key="2">
    <source>
        <dbReference type="Pfam" id="PF00296"/>
    </source>
</evidence>
<dbReference type="SUPFAM" id="SSF51679">
    <property type="entry name" value="Bacterial luciferase-like"/>
    <property type="match status" value="1"/>
</dbReference>
<evidence type="ECO:0000256" key="1">
    <source>
        <dbReference type="ARBA" id="ARBA00023002"/>
    </source>
</evidence>
<dbReference type="PANTHER" id="PTHR43244">
    <property type="match status" value="1"/>
</dbReference>
<dbReference type="EMBL" id="BSUM01000001">
    <property type="protein sequence ID" value="GMA33416.1"/>
    <property type="molecule type" value="Genomic_DNA"/>
</dbReference>